<name>A0A1I3PMT6_9BACL</name>
<dbReference type="OrthoDB" id="9789070at2"/>
<evidence type="ECO:0000313" key="3">
    <source>
        <dbReference type="Proteomes" id="UP000199545"/>
    </source>
</evidence>
<dbReference type="EMBL" id="FORR01000006">
    <property type="protein sequence ID" value="SFJ22627.1"/>
    <property type="molecule type" value="Genomic_DNA"/>
</dbReference>
<feature type="domain" description="Transposase InsH N-terminal" evidence="1">
    <location>
        <begin position="1"/>
        <end position="50"/>
    </location>
</feature>
<proteinExistence type="predicted"/>
<protein>
    <submittedName>
        <fullName evidence="2">Transposase domain</fullName>
    </submittedName>
</protein>
<gene>
    <name evidence="2" type="ORF">SAMN05421852_10631</name>
</gene>
<dbReference type="Pfam" id="PF05598">
    <property type="entry name" value="DUF772"/>
    <property type="match status" value="1"/>
</dbReference>
<evidence type="ECO:0000259" key="1">
    <source>
        <dbReference type="Pfam" id="PF05598"/>
    </source>
</evidence>
<evidence type="ECO:0000313" key="2">
    <source>
        <dbReference type="EMBL" id="SFJ22627.1"/>
    </source>
</evidence>
<dbReference type="Proteomes" id="UP000199545">
    <property type="component" value="Unassembled WGS sequence"/>
</dbReference>
<dbReference type="InterPro" id="IPR008490">
    <property type="entry name" value="Transposase_InsH_N"/>
</dbReference>
<accession>A0A1I3PMT6</accession>
<keyword evidence="3" id="KW-1185">Reference proteome</keyword>
<dbReference type="PANTHER" id="PTHR35604">
    <property type="entry name" value="TRANSPOSASE INSH FOR INSERTION SEQUENCE ELEMENT IS5A-RELATED"/>
    <property type="match status" value="1"/>
</dbReference>
<dbReference type="AlphaFoldDB" id="A0A1I3PMT6"/>
<reference evidence="2 3" key="1">
    <citation type="submission" date="2016-10" db="EMBL/GenBank/DDBJ databases">
        <authorList>
            <person name="de Groot N.N."/>
        </authorList>
    </citation>
    <scope>NUCLEOTIDE SEQUENCE [LARGE SCALE GENOMIC DNA]</scope>
    <source>
        <strain evidence="2 3">DSM 44778</strain>
    </source>
</reference>
<organism evidence="2 3">
    <name type="scientific">Thermoflavimicrobium dichotomicum</name>
    <dbReference type="NCBI Taxonomy" id="46223"/>
    <lineage>
        <taxon>Bacteria</taxon>
        <taxon>Bacillati</taxon>
        <taxon>Bacillota</taxon>
        <taxon>Bacilli</taxon>
        <taxon>Bacillales</taxon>
        <taxon>Thermoactinomycetaceae</taxon>
        <taxon>Thermoflavimicrobium</taxon>
    </lineage>
</organism>
<dbReference type="STRING" id="46223.SAMN05421852_10631"/>
<dbReference type="PANTHER" id="PTHR35604:SF2">
    <property type="entry name" value="TRANSPOSASE INSH FOR INSERTION SEQUENCE ELEMENT IS5A-RELATED"/>
    <property type="match status" value="1"/>
</dbReference>
<sequence length="147" mass="17340">MLLIGYLYGIPSERRLEEEVKVNLAFRWFLGLGLEDKVPDHSTISQNRRRRFKDSTVFQDIFDHIVQLCIEKGLVTGEIVVVDSTHIKTYASPEKVEKVQIDKKPSDYLIQLEDEVKKIEENLQRKREVKGYKKRGVQRQIKKNIRK</sequence>